<dbReference type="AlphaFoldDB" id="A0A2A9PCU7"/>
<accession>A0A2A9PCU7</accession>
<dbReference type="OrthoDB" id="5357075at2759"/>
<evidence type="ECO:0000313" key="3">
    <source>
        <dbReference type="Proteomes" id="UP000037136"/>
    </source>
</evidence>
<gene>
    <name evidence="2" type="ORF">XA68_13337</name>
</gene>
<protein>
    <submittedName>
        <fullName evidence="2">Uncharacterized protein</fullName>
    </submittedName>
</protein>
<sequence length="301" mass="34231">MPYGLNFALLCVFVALIPNRLLRRRLRVAKWPWMMQPTTQQVHDDLASLFSRTLNFNNNNELKETIPRLDTSPSSPPQHASVSYSISQHYNHSAHTAAQQSPPTTTTTPPKEDWDTSSEAVALRTYGIDDSVLTPSQLQLFCVADEAQKLRLMELWSICPPARTDDIPVMAWSSSTLENEELLARLRFHDQQQQHRQHHLLHHVMSLDGTPVQTADGTWSPSAPADTTTSSEPYMLSGYEELMRRERERDAYSHLGYTPATDPIYRGPDFARHQQHLHMAMQYGAADHFRAAPEVDAMDVM</sequence>
<reference evidence="2 3" key="1">
    <citation type="journal article" date="2015" name="BMC Genomics">
        <title>Gene expression during zombie ant biting behavior reflects the complexity underlying fungal parasitic behavioral manipulation.</title>
        <authorList>
            <person name="de Bekker C."/>
            <person name="Ohm R.A."/>
            <person name="Loreto R.G."/>
            <person name="Sebastian A."/>
            <person name="Albert I."/>
            <person name="Merrow M."/>
            <person name="Brachmann A."/>
            <person name="Hughes D.P."/>
        </authorList>
    </citation>
    <scope>NUCLEOTIDE SEQUENCE [LARGE SCALE GENOMIC DNA]</scope>
    <source>
        <strain evidence="2 3">SC16a</strain>
    </source>
</reference>
<feature type="region of interest" description="Disordered" evidence="1">
    <location>
        <begin position="93"/>
        <end position="118"/>
    </location>
</feature>
<dbReference type="EMBL" id="LAZP02000266">
    <property type="protein sequence ID" value="PFH58700.1"/>
    <property type="molecule type" value="Genomic_DNA"/>
</dbReference>
<comment type="caution">
    <text evidence="2">The sequence shown here is derived from an EMBL/GenBank/DDBJ whole genome shotgun (WGS) entry which is preliminary data.</text>
</comment>
<reference evidence="2 3" key="2">
    <citation type="journal article" date="2017" name="Sci. Rep.">
        <title>Ant-infecting Ophiocordyceps genomes reveal a high diversity of potential behavioral manipulation genes and a possible major role for enterotoxins.</title>
        <authorList>
            <person name="de Bekker C."/>
            <person name="Ohm R.A."/>
            <person name="Evans H.C."/>
            <person name="Brachmann A."/>
            <person name="Hughes D.P."/>
        </authorList>
    </citation>
    <scope>NUCLEOTIDE SEQUENCE [LARGE SCALE GENOMIC DNA]</scope>
    <source>
        <strain evidence="2 3">SC16a</strain>
    </source>
</reference>
<organism evidence="2 3">
    <name type="scientific">Ophiocordyceps unilateralis</name>
    <name type="common">Zombie-ant fungus</name>
    <name type="synonym">Torrubia unilateralis</name>
    <dbReference type="NCBI Taxonomy" id="268505"/>
    <lineage>
        <taxon>Eukaryota</taxon>
        <taxon>Fungi</taxon>
        <taxon>Dikarya</taxon>
        <taxon>Ascomycota</taxon>
        <taxon>Pezizomycotina</taxon>
        <taxon>Sordariomycetes</taxon>
        <taxon>Hypocreomycetidae</taxon>
        <taxon>Hypocreales</taxon>
        <taxon>Ophiocordycipitaceae</taxon>
        <taxon>Ophiocordyceps</taxon>
    </lineage>
</organism>
<keyword evidence="3" id="KW-1185">Reference proteome</keyword>
<proteinExistence type="predicted"/>
<name>A0A2A9PCU7_OPHUN</name>
<evidence type="ECO:0000256" key="1">
    <source>
        <dbReference type="SAM" id="MobiDB-lite"/>
    </source>
</evidence>
<evidence type="ECO:0000313" key="2">
    <source>
        <dbReference type="EMBL" id="PFH58700.1"/>
    </source>
</evidence>
<dbReference type="STRING" id="268505.A0A2A9PCU7"/>
<dbReference type="Proteomes" id="UP000037136">
    <property type="component" value="Unassembled WGS sequence"/>
</dbReference>